<name>A0ABU0W9S5_9GAMM</name>
<evidence type="ECO:0000256" key="4">
    <source>
        <dbReference type="HAMAP-Rule" id="MF_00695"/>
    </source>
</evidence>
<dbReference type="PANTHER" id="PTHR38100">
    <property type="entry name" value="HIGH FREQUENCY LYSOGENIZATION PROTEIN HFLD"/>
    <property type="match status" value="1"/>
</dbReference>
<dbReference type="Gene3D" id="1.10.3890.10">
    <property type="entry name" value="HflD-like"/>
    <property type="match status" value="1"/>
</dbReference>
<gene>
    <name evidence="4 5" type="primary">hflD</name>
    <name evidence="5" type="ORF">RBH19_12990</name>
</gene>
<evidence type="ECO:0000256" key="2">
    <source>
        <dbReference type="ARBA" id="ARBA00022490"/>
    </source>
</evidence>
<dbReference type="Proteomes" id="UP001239019">
    <property type="component" value="Unassembled WGS sequence"/>
</dbReference>
<dbReference type="InterPro" id="IPR035932">
    <property type="entry name" value="HflD-like_sf"/>
</dbReference>
<dbReference type="SUPFAM" id="SSF101322">
    <property type="entry name" value="YcfC-like"/>
    <property type="match status" value="1"/>
</dbReference>
<evidence type="ECO:0000313" key="5">
    <source>
        <dbReference type="EMBL" id="MDQ2070786.1"/>
    </source>
</evidence>
<dbReference type="InterPro" id="IPR007451">
    <property type="entry name" value="HflD"/>
</dbReference>
<keyword evidence="2 4" id="KW-0963">Cytoplasm</keyword>
<dbReference type="NCBIfam" id="NF001246">
    <property type="entry name" value="PRK00218.1-2"/>
    <property type="match status" value="1"/>
</dbReference>
<reference evidence="5 6" key="1">
    <citation type="submission" date="2023-08" db="EMBL/GenBank/DDBJ databases">
        <title>Whole-genome sequencing of halo(alkali)philic microorganisms from hypersaline lakes.</title>
        <authorList>
            <person name="Sorokin D.Y."/>
            <person name="Abbas B."/>
            <person name="Merkel A.Y."/>
        </authorList>
    </citation>
    <scope>NUCLEOTIDE SEQUENCE [LARGE SCALE GENOMIC DNA]</scope>
    <source>
        <strain evidence="5 6">AB-CW4</strain>
    </source>
</reference>
<dbReference type="PANTHER" id="PTHR38100:SF1">
    <property type="entry name" value="HIGH FREQUENCY LYSOGENIZATION PROTEIN HFLD"/>
    <property type="match status" value="1"/>
</dbReference>
<keyword evidence="3 4" id="KW-0472">Membrane</keyword>
<comment type="caution">
    <text evidence="5">The sequence shown here is derived from an EMBL/GenBank/DDBJ whole genome shotgun (WGS) entry which is preliminary data.</text>
</comment>
<dbReference type="RefSeq" id="WP_306729282.1">
    <property type="nucleotide sequence ID" value="NZ_JAVDDT010000010.1"/>
</dbReference>
<proteinExistence type="inferred from homology"/>
<dbReference type="EMBL" id="JAVDDT010000010">
    <property type="protein sequence ID" value="MDQ2070786.1"/>
    <property type="molecule type" value="Genomic_DNA"/>
</dbReference>
<keyword evidence="1 4" id="KW-1003">Cell membrane</keyword>
<dbReference type="Pfam" id="PF04356">
    <property type="entry name" value="DUF489"/>
    <property type="match status" value="1"/>
</dbReference>
<protein>
    <recommendedName>
        <fullName evidence="4">High frequency lysogenization protein HflD homolog</fullName>
    </recommendedName>
</protein>
<keyword evidence="6" id="KW-1185">Reference proteome</keyword>
<sequence>MNKLTGRVVALAALFQAVKGVDDIAHKGKTDDWRLETAVNSVLTRDADSAADIFGGVSQLRDGLILFRRLLTEQVPNNEMILTRYAVAVLHLAKKLRGRPELMEELSSGIGAAQRSVDHFGLLHENVFAGLADTWSRSAGQIHPRIMVSGEDSYLQDQKNVNKVRTLLLAGIRAAVLWYQEGGSRWNLVFRRGALSEEALRLVNETPGG</sequence>
<accession>A0ABU0W9S5</accession>
<evidence type="ECO:0000313" key="6">
    <source>
        <dbReference type="Proteomes" id="UP001239019"/>
    </source>
</evidence>
<dbReference type="HAMAP" id="MF_00695">
    <property type="entry name" value="HflD_protein"/>
    <property type="match status" value="1"/>
</dbReference>
<evidence type="ECO:0000256" key="3">
    <source>
        <dbReference type="ARBA" id="ARBA00023136"/>
    </source>
</evidence>
<organism evidence="5 6">
    <name type="scientific">Natronospira bacteriovora</name>
    <dbReference type="NCBI Taxonomy" id="3069753"/>
    <lineage>
        <taxon>Bacteria</taxon>
        <taxon>Pseudomonadati</taxon>
        <taxon>Pseudomonadota</taxon>
        <taxon>Gammaproteobacteria</taxon>
        <taxon>Natronospirales</taxon>
        <taxon>Natronospiraceae</taxon>
        <taxon>Natronospira</taxon>
    </lineage>
</organism>
<comment type="similarity">
    <text evidence="4">Belongs to the HflD family.</text>
</comment>
<comment type="subcellular location">
    <subcellularLocation>
        <location evidence="4">Cytoplasm</location>
    </subcellularLocation>
    <subcellularLocation>
        <location evidence="4">Cell membrane</location>
        <topology evidence="4">Peripheral membrane protein</topology>
        <orientation evidence="4">Cytoplasmic side</orientation>
    </subcellularLocation>
</comment>
<evidence type="ECO:0000256" key="1">
    <source>
        <dbReference type="ARBA" id="ARBA00022475"/>
    </source>
</evidence>